<keyword evidence="2" id="KW-1185">Reference proteome</keyword>
<sequence>MTFCAFKSCNNSNSFMLDMDHQSVSPEESSKKKGTFLIIYRYNWRGKANPVVRRKSFNRINLEDLKNIHLPLPPQYEDYQTTPELQHSGFRKIISEHLNIFKKPVLKAVKNFPFNTERTIIPEPKPTPKQELKHEKKRHSQNLNIHLFSLANSPQPIVTLYNTLPAKKVVRMASQGSLFRSSKLFNLSKSSKSIENLQKLVSYQENCSNQFGKDDLKRLPPRKRFKIWETPKYDFRMI</sequence>
<dbReference type="AlphaFoldDB" id="A0A1R2B158"/>
<reference evidence="1 2" key="1">
    <citation type="submission" date="2016-11" db="EMBL/GenBank/DDBJ databases">
        <title>The macronuclear genome of Stentor coeruleus: a giant cell with tiny introns.</title>
        <authorList>
            <person name="Slabodnick M."/>
            <person name="Ruby J.G."/>
            <person name="Reiff S.B."/>
            <person name="Swart E.C."/>
            <person name="Gosai S."/>
            <person name="Prabakaran S."/>
            <person name="Witkowska E."/>
            <person name="Larue G.E."/>
            <person name="Fisher S."/>
            <person name="Freeman R.M."/>
            <person name="Gunawardena J."/>
            <person name="Chu W."/>
            <person name="Stover N.A."/>
            <person name="Gregory B.D."/>
            <person name="Nowacki M."/>
            <person name="Derisi J."/>
            <person name="Roy S.W."/>
            <person name="Marshall W.F."/>
            <person name="Sood P."/>
        </authorList>
    </citation>
    <scope>NUCLEOTIDE SEQUENCE [LARGE SCALE GENOMIC DNA]</scope>
    <source>
        <strain evidence="1">WM001</strain>
    </source>
</reference>
<name>A0A1R2B158_9CILI</name>
<comment type="caution">
    <text evidence="1">The sequence shown here is derived from an EMBL/GenBank/DDBJ whole genome shotgun (WGS) entry which is preliminary data.</text>
</comment>
<accession>A0A1R2B158</accession>
<protein>
    <submittedName>
        <fullName evidence="1">Uncharacterized protein</fullName>
    </submittedName>
</protein>
<evidence type="ECO:0000313" key="1">
    <source>
        <dbReference type="EMBL" id="OMJ70496.1"/>
    </source>
</evidence>
<organism evidence="1 2">
    <name type="scientific">Stentor coeruleus</name>
    <dbReference type="NCBI Taxonomy" id="5963"/>
    <lineage>
        <taxon>Eukaryota</taxon>
        <taxon>Sar</taxon>
        <taxon>Alveolata</taxon>
        <taxon>Ciliophora</taxon>
        <taxon>Postciliodesmatophora</taxon>
        <taxon>Heterotrichea</taxon>
        <taxon>Heterotrichida</taxon>
        <taxon>Stentoridae</taxon>
        <taxon>Stentor</taxon>
    </lineage>
</organism>
<dbReference type="EMBL" id="MPUH01001082">
    <property type="protein sequence ID" value="OMJ70496.1"/>
    <property type="molecule type" value="Genomic_DNA"/>
</dbReference>
<gene>
    <name evidence="1" type="ORF">SteCoe_31515</name>
</gene>
<evidence type="ECO:0000313" key="2">
    <source>
        <dbReference type="Proteomes" id="UP000187209"/>
    </source>
</evidence>
<proteinExistence type="predicted"/>
<dbReference type="Proteomes" id="UP000187209">
    <property type="component" value="Unassembled WGS sequence"/>
</dbReference>